<proteinExistence type="predicted"/>
<evidence type="ECO:0000313" key="2">
    <source>
        <dbReference type="Proteomes" id="UP000604381"/>
    </source>
</evidence>
<evidence type="ECO:0000313" key="1">
    <source>
        <dbReference type="EMBL" id="MBF2734710.1"/>
    </source>
</evidence>
<dbReference type="Proteomes" id="UP000604381">
    <property type="component" value="Unassembled WGS sequence"/>
</dbReference>
<dbReference type="EMBL" id="JADHEI010000021">
    <property type="protein sequence ID" value="MBF2734710.1"/>
    <property type="molecule type" value="Genomic_DNA"/>
</dbReference>
<name>A0A930Y0W0_9GAMM</name>
<organism evidence="1 2">
    <name type="scientific">Candidatus Amphirhobacter heronislandensis</name>
    <dbReference type="NCBI Taxonomy" id="1732024"/>
    <lineage>
        <taxon>Bacteria</taxon>
        <taxon>Pseudomonadati</taxon>
        <taxon>Pseudomonadota</taxon>
        <taxon>Gammaproteobacteria</taxon>
        <taxon>Candidatus Tethybacterales</taxon>
        <taxon>Candidatus Tethybacteraceae</taxon>
        <taxon>Candidatus Amphirhobacter</taxon>
    </lineage>
</organism>
<reference evidence="1" key="1">
    <citation type="submission" date="2020-10" db="EMBL/GenBank/DDBJ databases">
        <title>An improved Amphimedon queenslandica hologenome assembly reveals how three proteobacterial symbionts can extend the metabolic phenotypic of their marine sponge host.</title>
        <authorList>
            <person name="Degnan B."/>
            <person name="Degnan S."/>
            <person name="Xiang X."/>
        </authorList>
    </citation>
    <scope>NUCLEOTIDE SEQUENCE</scope>
    <source>
        <strain evidence="1">AqS2</strain>
    </source>
</reference>
<comment type="caution">
    <text evidence="1">The sequence shown here is derived from an EMBL/GenBank/DDBJ whole genome shotgun (WGS) entry which is preliminary data.</text>
</comment>
<dbReference type="AlphaFoldDB" id="A0A930Y0W0"/>
<keyword evidence="2" id="KW-1185">Reference proteome</keyword>
<protein>
    <submittedName>
        <fullName evidence="1">DUF4411 family protein</fullName>
    </submittedName>
</protein>
<accession>A0A930Y0W0</accession>
<dbReference type="Pfam" id="PF14367">
    <property type="entry name" value="DUF4411"/>
    <property type="match status" value="1"/>
</dbReference>
<sequence length="162" mass="18154">MLLIIDSKGYLVDSSTLLNWKRRITGTDPKEARFRKWIRAVFQIGLLNISRAIEEEIERNSPTLSKVLKKWGVKPIDFGLGPDPTTAEAEVMLAQLEAEGRITSNSCVGVNDLRIILIAERYELAVVTDEAHGKDRCNMPTVCRERGVPCVRSADLLAERGF</sequence>
<gene>
    <name evidence="1" type="ORF">ISN26_01205</name>
</gene>
<dbReference type="InterPro" id="IPR016541">
    <property type="entry name" value="UCP008505"/>
</dbReference>